<dbReference type="Proteomes" id="UP000179001">
    <property type="component" value="Unassembled WGS sequence"/>
</dbReference>
<protein>
    <submittedName>
        <fullName evidence="1">Uncharacterized protein</fullName>
    </submittedName>
</protein>
<reference evidence="1 2" key="1">
    <citation type="journal article" date="2016" name="Nat. Commun.">
        <title>Thousands of microbial genomes shed light on interconnected biogeochemical processes in an aquifer system.</title>
        <authorList>
            <person name="Anantharaman K."/>
            <person name="Brown C.T."/>
            <person name="Hug L.A."/>
            <person name="Sharon I."/>
            <person name="Castelle C.J."/>
            <person name="Probst A.J."/>
            <person name="Thomas B.C."/>
            <person name="Singh A."/>
            <person name="Wilkins M.J."/>
            <person name="Karaoz U."/>
            <person name="Brodie E.L."/>
            <person name="Williams K.H."/>
            <person name="Hubbard S.S."/>
            <person name="Banfield J.F."/>
        </authorList>
    </citation>
    <scope>NUCLEOTIDE SEQUENCE [LARGE SCALE GENOMIC DNA]</scope>
</reference>
<evidence type="ECO:0000313" key="2">
    <source>
        <dbReference type="Proteomes" id="UP000179001"/>
    </source>
</evidence>
<proteinExistence type="predicted"/>
<dbReference type="AlphaFoldDB" id="A0A1F5SY16"/>
<evidence type="ECO:0000313" key="1">
    <source>
        <dbReference type="EMBL" id="OGF31618.1"/>
    </source>
</evidence>
<sequence>MVLSPEQIPLPHLPQRLTGFQDNPGLNQLLEKFAKDVAERQRGESDPEFNQWVPRPAEYLFTSKASDDLEKNRRPLTSYEQKKIPIVIEQMNKFLSENTTVLSSFESAIFSENGQLEENIQIDDVIEAKAKVIVARHCQLIAQTIELMHFIGSQSGPIYRSLEKKLNPEERNALQVLALSLEVLADNNQDVVESLALINKYWTPDLSLKLQQIIL</sequence>
<organism evidence="1 2">
    <name type="scientific">Candidatus Falkowbacteria bacterium RIFOXYC2_FULL_36_12</name>
    <dbReference type="NCBI Taxonomy" id="1798002"/>
    <lineage>
        <taxon>Bacteria</taxon>
        <taxon>Candidatus Falkowiibacteriota</taxon>
    </lineage>
</organism>
<dbReference type="STRING" id="1798002.A2478_03980"/>
<name>A0A1F5SY16_9BACT</name>
<dbReference type="EMBL" id="MFGJ01000007">
    <property type="protein sequence ID" value="OGF31618.1"/>
    <property type="molecule type" value="Genomic_DNA"/>
</dbReference>
<accession>A0A1F5SY16</accession>
<comment type="caution">
    <text evidence="1">The sequence shown here is derived from an EMBL/GenBank/DDBJ whole genome shotgun (WGS) entry which is preliminary data.</text>
</comment>
<gene>
    <name evidence="1" type="ORF">A2478_03980</name>
</gene>